<organism evidence="2 3">
    <name type="scientific">Nocardioides kongjuensis</name>
    <dbReference type="NCBI Taxonomy" id="349522"/>
    <lineage>
        <taxon>Bacteria</taxon>
        <taxon>Bacillati</taxon>
        <taxon>Actinomycetota</taxon>
        <taxon>Actinomycetes</taxon>
        <taxon>Propionibacteriales</taxon>
        <taxon>Nocardioidaceae</taxon>
        <taxon>Nocardioides</taxon>
    </lineage>
</organism>
<dbReference type="SUPFAM" id="SSF109604">
    <property type="entry name" value="HD-domain/PDEase-like"/>
    <property type="match status" value="1"/>
</dbReference>
<dbReference type="Proteomes" id="UP000582231">
    <property type="component" value="Unassembled WGS sequence"/>
</dbReference>
<evidence type="ECO:0000313" key="3">
    <source>
        <dbReference type="Proteomes" id="UP000582231"/>
    </source>
</evidence>
<dbReference type="RefSeq" id="WP_179727571.1">
    <property type="nucleotide sequence ID" value="NZ_BAABEF010000001.1"/>
</dbReference>
<evidence type="ECO:0000259" key="1">
    <source>
        <dbReference type="PROSITE" id="PS51833"/>
    </source>
</evidence>
<dbReference type="Gene3D" id="1.10.3210.10">
    <property type="entry name" value="Hypothetical protein af1432"/>
    <property type="match status" value="1"/>
</dbReference>
<dbReference type="PANTHER" id="PTHR33525:SF4">
    <property type="entry name" value="CYCLIC DI-GMP PHOSPHODIESTERASE CDGJ"/>
    <property type="match status" value="1"/>
</dbReference>
<keyword evidence="3" id="KW-1185">Reference proteome</keyword>
<dbReference type="PROSITE" id="PS51833">
    <property type="entry name" value="HDOD"/>
    <property type="match status" value="1"/>
</dbReference>
<feature type="domain" description="HDOD" evidence="1">
    <location>
        <begin position="18"/>
        <end position="206"/>
    </location>
</feature>
<name>A0A852RLB1_9ACTN</name>
<proteinExistence type="predicted"/>
<accession>A0A852RLB1</accession>
<dbReference type="AlphaFoldDB" id="A0A852RLB1"/>
<gene>
    <name evidence="2" type="ORF">BJ958_002955</name>
</gene>
<dbReference type="InterPro" id="IPR013976">
    <property type="entry name" value="HDOD"/>
</dbReference>
<reference evidence="2 3" key="1">
    <citation type="submission" date="2020-07" db="EMBL/GenBank/DDBJ databases">
        <title>Sequencing the genomes of 1000 actinobacteria strains.</title>
        <authorList>
            <person name="Klenk H.-P."/>
        </authorList>
    </citation>
    <scope>NUCLEOTIDE SEQUENCE [LARGE SCALE GENOMIC DNA]</scope>
    <source>
        <strain evidence="2 3">DSM 19082</strain>
    </source>
</reference>
<dbReference type="EMBL" id="JACCBF010000001">
    <property type="protein sequence ID" value="NYD31409.1"/>
    <property type="molecule type" value="Genomic_DNA"/>
</dbReference>
<dbReference type="PANTHER" id="PTHR33525">
    <property type="match status" value="1"/>
</dbReference>
<dbReference type="Pfam" id="PF08668">
    <property type="entry name" value="HDOD"/>
    <property type="match status" value="1"/>
</dbReference>
<comment type="caution">
    <text evidence="2">The sequence shown here is derived from an EMBL/GenBank/DDBJ whole genome shotgun (WGS) entry which is preliminary data.</text>
</comment>
<dbReference type="InterPro" id="IPR052340">
    <property type="entry name" value="RNase_Y/CdgJ"/>
</dbReference>
<protein>
    <submittedName>
        <fullName evidence="2">HD-like signal output (HDOD) protein</fullName>
    </submittedName>
</protein>
<sequence>MTRTALDIDEVLDGLDQLSSQRPVAARIVATCNSDSAGAAELAAVLGADMALAARVMKLANSAYFGLSGRVTSLQLAVTVVGFNTVRSVATVALAGIDDAQHLPDDFWTTSVHLAAAAGALGPRFQVTTADALSLGLLAQLGAALLHQADPEGYAELLGSTALGVERFRAEADRYGICSPQLTAEALAQWHFPAGMVDALRAVASGADGALLRTAYEMTARLLHPRHRKVALDRVSDGQLTEAQAPARLMAIRSDVLQLQAALGL</sequence>
<evidence type="ECO:0000313" key="2">
    <source>
        <dbReference type="EMBL" id="NYD31409.1"/>
    </source>
</evidence>